<dbReference type="Proteomes" id="UP000007797">
    <property type="component" value="Unassembled WGS sequence"/>
</dbReference>
<dbReference type="KEGG" id="dfa:DFA_09139"/>
<accession>F4Q6T2</accession>
<dbReference type="EMBL" id="GL883023">
    <property type="protein sequence ID" value="EGG16592.1"/>
    <property type="molecule type" value="Genomic_DNA"/>
</dbReference>
<dbReference type="OMA" id="IANTRCK"/>
<evidence type="ECO:0000313" key="1">
    <source>
        <dbReference type="EMBL" id="EGG16592.1"/>
    </source>
</evidence>
<protein>
    <submittedName>
        <fullName evidence="1">Uncharacterized protein</fullName>
    </submittedName>
</protein>
<gene>
    <name evidence="1" type="ORF">DFA_09139</name>
</gene>
<reference evidence="2" key="1">
    <citation type="journal article" date="2011" name="Genome Res.">
        <title>Phylogeny-wide analysis of social amoeba genomes highlights ancient origins for complex intercellular communication.</title>
        <authorList>
            <person name="Heidel A.J."/>
            <person name="Lawal H.M."/>
            <person name="Felder M."/>
            <person name="Schilde C."/>
            <person name="Helps N.R."/>
            <person name="Tunggal B."/>
            <person name="Rivero F."/>
            <person name="John U."/>
            <person name="Schleicher M."/>
            <person name="Eichinger L."/>
            <person name="Platzer M."/>
            <person name="Noegel A.A."/>
            <person name="Schaap P."/>
            <person name="Gloeckner G."/>
        </authorList>
    </citation>
    <scope>NUCLEOTIDE SEQUENCE [LARGE SCALE GENOMIC DNA]</scope>
    <source>
        <strain evidence="2">SH3</strain>
    </source>
</reference>
<dbReference type="PANTHER" id="PTHR39532:SF4">
    <property type="entry name" value="F-BOX DOMAIN-CONTAINING PROTEIN"/>
    <property type="match status" value="1"/>
</dbReference>
<evidence type="ECO:0000313" key="2">
    <source>
        <dbReference type="Proteomes" id="UP000007797"/>
    </source>
</evidence>
<dbReference type="PANTHER" id="PTHR39532">
    <property type="entry name" value="F-BOX DOMAIN-CONTAINING PROTEIN-RELATED"/>
    <property type="match status" value="1"/>
</dbReference>
<sequence>MIISKKAAAKKAPAKKAAATVVTTIQSSETKLVQEIFKQNVEELTSDFFYESDVHQEETYQILHTDVSYYQNAATVINMIEKNNLGLEFLKNTLPSYNKKNEYYTHPILLKFIPYNEAINLFDRFDRTSNQVARVFIALQFFIYFYYKKDKNVRQVNAFRDKLLNDQSQMVKACGLLMEKYYICVKDKHEKQLIKALDMLIQMGHVPLSEREGFIQNFKNDDDYYSMDYINFYDEEECEGDPEKLKYIKPKTSKSIKRQKKLPDMINPYTMNFQRLNGDTFNKIVQKIIGYTIKTDTFLKQDLMPETKSQTWMDLLDELTTVLFRLATVSKQFHYNVGQVLDRIDWTRRFPNKCLKGQINYGRPLCLFKSVPTTMRYDALVRTTPFHLFDAALAKAQSLTIVGDVVECSLYGGDDDEETQTNKEVTRRLFSTYPAYGSMPNLKKLKVVGRAFKTHKQQAQTGGQYLMWYIISNVGCKLEEFDIDSRISLEQMGNDVQLVKYLFKHHKSSLKVVRLKYAVIKKINEARPIREMIEFINKTKLPSTRLELYYGDGSYDEEDGFKLVKSFDDKIDKLLNDEDAIDSDSDSDY</sequence>
<dbReference type="AlphaFoldDB" id="F4Q6T2"/>
<organism evidence="1 2">
    <name type="scientific">Cavenderia fasciculata</name>
    <name type="common">Slime mold</name>
    <name type="synonym">Dictyostelium fasciculatum</name>
    <dbReference type="NCBI Taxonomy" id="261658"/>
    <lineage>
        <taxon>Eukaryota</taxon>
        <taxon>Amoebozoa</taxon>
        <taxon>Evosea</taxon>
        <taxon>Eumycetozoa</taxon>
        <taxon>Dictyostelia</taxon>
        <taxon>Acytosteliales</taxon>
        <taxon>Cavenderiaceae</taxon>
        <taxon>Cavenderia</taxon>
    </lineage>
</organism>
<proteinExistence type="predicted"/>
<dbReference type="RefSeq" id="XP_004354992.1">
    <property type="nucleotide sequence ID" value="XM_004354940.1"/>
</dbReference>
<keyword evidence="2" id="KW-1185">Reference proteome</keyword>
<name>F4Q6T2_CACFS</name>
<dbReference type="GeneID" id="14868513"/>
<dbReference type="OrthoDB" id="22712at2759"/>